<keyword evidence="3" id="KW-1185">Reference proteome</keyword>
<protein>
    <recommendedName>
        <fullName evidence="4">Phospholipase D-like domain-containing protein</fullName>
    </recommendedName>
</protein>
<dbReference type="CDD" id="cd00138">
    <property type="entry name" value="PLDc_SF"/>
    <property type="match status" value="1"/>
</dbReference>
<accession>A0A919U6Y4</accession>
<dbReference type="EMBL" id="BONQ01000047">
    <property type="protein sequence ID" value="GIG44964.1"/>
    <property type="molecule type" value="Genomic_DNA"/>
</dbReference>
<feature type="compositionally biased region" description="Basic and acidic residues" evidence="1">
    <location>
        <begin position="531"/>
        <end position="544"/>
    </location>
</feature>
<evidence type="ECO:0008006" key="4">
    <source>
        <dbReference type="Google" id="ProtNLM"/>
    </source>
</evidence>
<dbReference type="Proteomes" id="UP000660611">
    <property type="component" value="Unassembled WGS sequence"/>
</dbReference>
<gene>
    <name evidence="2" type="ORF">Dsi01nite_030050</name>
</gene>
<dbReference type="RefSeq" id="WP_203846763.1">
    <property type="nucleotide sequence ID" value="NZ_BAAAVW010000007.1"/>
</dbReference>
<evidence type="ECO:0000313" key="3">
    <source>
        <dbReference type="Proteomes" id="UP000660611"/>
    </source>
</evidence>
<proteinExistence type="predicted"/>
<name>A0A919U6Y4_9ACTN</name>
<dbReference type="AlphaFoldDB" id="A0A919U6Y4"/>
<reference evidence="2" key="1">
    <citation type="submission" date="2021-01" db="EMBL/GenBank/DDBJ databases">
        <title>Whole genome shotgun sequence of Dactylosporangium siamense NBRC 106093.</title>
        <authorList>
            <person name="Komaki H."/>
            <person name="Tamura T."/>
        </authorList>
    </citation>
    <scope>NUCLEOTIDE SEQUENCE</scope>
    <source>
        <strain evidence="2">NBRC 106093</strain>
    </source>
</reference>
<feature type="compositionally biased region" description="Low complexity" evidence="1">
    <location>
        <begin position="547"/>
        <end position="558"/>
    </location>
</feature>
<organism evidence="2 3">
    <name type="scientific">Dactylosporangium siamense</name>
    <dbReference type="NCBI Taxonomy" id="685454"/>
    <lineage>
        <taxon>Bacteria</taxon>
        <taxon>Bacillati</taxon>
        <taxon>Actinomycetota</taxon>
        <taxon>Actinomycetes</taxon>
        <taxon>Micromonosporales</taxon>
        <taxon>Micromonosporaceae</taxon>
        <taxon>Dactylosporangium</taxon>
    </lineage>
</organism>
<comment type="caution">
    <text evidence="2">The sequence shown here is derived from an EMBL/GenBank/DDBJ whole genome shotgun (WGS) entry which is preliminary data.</text>
</comment>
<evidence type="ECO:0000313" key="2">
    <source>
        <dbReference type="EMBL" id="GIG44964.1"/>
    </source>
</evidence>
<dbReference type="SUPFAM" id="SSF56024">
    <property type="entry name" value="Phospholipase D/nuclease"/>
    <property type="match status" value="1"/>
</dbReference>
<sequence length="832" mass="90004">MTAPFVETTDWQELAGGAPPPKLLHARPVPDAEEVLVLTYTCDLSFVEDVCVPQARATGARVTVVYDADKVTGDATLAGSPARDYIPVPVVCRANGAFHPKLVVIASSTDAVISIGSGNATTSGWHHNAEIWTHLRADGPTVPTVVGDLAAWLRRLPDILWVDRLGVERLNAVADLLTVRPIQPQVGEPLLLTNDRIPIIDQLPFPNDPADLLVVAAPFFDPGAVALTELIRRTQPAEVDLLLTRDVQCDPETLAQVVFSVDTSAVSTPGGTKRYHHGKVFEWWTGGNGVIVTGSANCTSAALLEATSAGGNCELALLQESDASTLAAMEFEPVVLDDPSLPIRDPDGEHRPPRAPMRVLAVRWFRTRVEVVLFVRDEPPAHVVVDFAEELHMVPLVSSDERVHTYVLSADLGQPGRTTTVQTVDGTVVAAALVTDVDHALTRITRPSPLEQTTLAALLGDEHQVRALFDALDELAAVRPVPTSAGGTAAARRTRQEAQLRSAAGPALVHLALGRDTGLAPQLADDDAAAPDDRRHDEADERSGELAAGTETATAAHTVDNLDRRQREQLQRRFARLVARSADWPLPAQLAAFRIVLIVASAGLWPHPERWTPLIGESLWNLWSAPEDDAFTSEHAALVTVGLAAFRHGQLSCPATPELAGWFEEFRTAFREYESWLKAASDELLDRYTANLSGATFGFRFTGRNVREDFDWLLGRDPIDEAIAGLALGDDAIERSPDGIVRVRSAKDSRRVAVFVLDALRDHPGTHVVVIGPTGAETHGWWNPPCLRLFIPASGGIWQSLTWANLKTGIASYARVPLPPSTTCERVAQLPD</sequence>
<evidence type="ECO:0000256" key="1">
    <source>
        <dbReference type="SAM" id="MobiDB-lite"/>
    </source>
</evidence>
<feature type="region of interest" description="Disordered" evidence="1">
    <location>
        <begin position="520"/>
        <end position="563"/>
    </location>
</feature>
<dbReference type="Gene3D" id="3.30.870.10">
    <property type="entry name" value="Endonuclease Chain A"/>
    <property type="match status" value="1"/>
</dbReference>